<comment type="caution">
    <text evidence="2">The sequence shown here is derived from an EMBL/GenBank/DDBJ whole genome shotgun (WGS) entry which is preliminary data.</text>
</comment>
<dbReference type="AlphaFoldDB" id="A0A2N5VM49"/>
<gene>
    <name evidence="2" type="ORF">PCASD_02523</name>
</gene>
<feature type="region of interest" description="Disordered" evidence="1">
    <location>
        <begin position="1"/>
        <end position="78"/>
    </location>
</feature>
<accession>A0A2N5VM49</accession>
<evidence type="ECO:0000256" key="1">
    <source>
        <dbReference type="SAM" id="MobiDB-lite"/>
    </source>
</evidence>
<dbReference type="Proteomes" id="UP000235392">
    <property type="component" value="Unassembled WGS sequence"/>
</dbReference>
<protein>
    <submittedName>
        <fullName evidence="2">Uncharacterized protein</fullName>
    </submittedName>
</protein>
<dbReference type="EMBL" id="PGCI01000007">
    <property type="protein sequence ID" value="PLW51075.1"/>
    <property type="molecule type" value="Genomic_DNA"/>
</dbReference>
<evidence type="ECO:0000313" key="3">
    <source>
        <dbReference type="Proteomes" id="UP000235392"/>
    </source>
</evidence>
<reference evidence="2 3" key="1">
    <citation type="submission" date="2017-11" db="EMBL/GenBank/DDBJ databases">
        <title>De novo assembly and phasing of dikaryotic genomes from two isolates of Puccinia coronata f. sp. avenae, the causal agent of oat crown rust.</title>
        <authorList>
            <person name="Miller M.E."/>
            <person name="Zhang Y."/>
            <person name="Omidvar V."/>
            <person name="Sperschneider J."/>
            <person name="Schwessinger B."/>
            <person name="Raley C."/>
            <person name="Palmer J.M."/>
            <person name="Garnica D."/>
            <person name="Upadhyaya N."/>
            <person name="Rathjen J."/>
            <person name="Taylor J.M."/>
            <person name="Park R.F."/>
            <person name="Dodds P.N."/>
            <person name="Hirsch C.D."/>
            <person name="Kianian S.F."/>
            <person name="Figueroa M."/>
        </authorList>
    </citation>
    <scope>NUCLEOTIDE SEQUENCE [LARGE SCALE GENOMIC DNA]</scope>
    <source>
        <strain evidence="2">12SD80</strain>
    </source>
</reference>
<organism evidence="2 3">
    <name type="scientific">Puccinia coronata f. sp. avenae</name>
    <dbReference type="NCBI Taxonomy" id="200324"/>
    <lineage>
        <taxon>Eukaryota</taxon>
        <taxon>Fungi</taxon>
        <taxon>Dikarya</taxon>
        <taxon>Basidiomycota</taxon>
        <taxon>Pucciniomycotina</taxon>
        <taxon>Pucciniomycetes</taxon>
        <taxon>Pucciniales</taxon>
        <taxon>Pucciniaceae</taxon>
        <taxon>Puccinia</taxon>
    </lineage>
</organism>
<evidence type="ECO:0000313" key="2">
    <source>
        <dbReference type="EMBL" id="PLW51075.1"/>
    </source>
</evidence>
<proteinExistence type="predicted"/>
<name>A0A2N5VM49_9BASI</name>
<sequence>MKAIQQWKANKRKAAAPFASSAPSAPPATLPAGDNNDEISAKETDTADNNHTSISLKEDAVASGSSPTHNTTNNNITANNTATLFPQAVIQAAVGYFYQVPPSINRIRSPRRSSRHPIR</sequence>
<feature type="compositionally biased region" description="Low complexity" evidence="1">
    <location>
        <begin position="68"/>
        <end position="78"/>
    </location>
</feature>